<keyword evidence="10" id="KW-1015">Disulfide bond</keyword>
<dbReference type="GO" id="GO:0051539">
    <property type="term" value="F:4 iron, 4 sulfur cluster binding"/>
    <property type="evidence" value="ECO:0007669"/>
    <property type="project" value="UniProtKB-KW"/>
</dbReference>
<evidence type="ECO:0000256" key="9">
    <source>
        <dbReference type="ARBA" id="ARBA00023125"/>
    </source>
</evidence>
<dbReference type="RefSeq" id="WP_052438730.1">
    <property type="nucleotide sequence ID" value="NZ_BBPN01000014.1"/>
</dbReference>
<gene>
    <name evidence="13" type="ORF">SAMN05414137_10239</name>
</gene>
<comment type="subcellular location">
    <subcellularLocation>
        <location evidence="2">Cytoplasm</location>
    </subcellularLocation>
</comment>
<evidence type="ECO:0000259" key="12">
    <source>
        <dbReference type="PROSITE" id="PS51674"/>
    </source>
</evidence>
<dbReference type="PANTHER" id="PTHR38839">
    <property type="entry name" value="TRANSCRIPTIONAL REGULATOR WHID-RELATED"/>
    <property type="match status" value="1"/>
</dbReference>
<dbReference type="EMBL" id="FOAZ01000002">
    <property type="protein sequence ID" value="SEK44158.1"/>
    <property type="molecule type" value="Genomic_DNA"/>
</dbReference>
<dbReference type="PROSITE" id="PS51674">
    <property type="entry name" value="4FE4S_WBL"/>
    <property type="match status" value="1"/>
</dbReference>
<comment type="similarity">
    <text evidence="3">Belongs to the WhiB family.</text>
</comment>
<dbReference type="GO" id="GO:0045892">
    <property type="term" value="P:negative regulation of DNA-templated transcription"/>
    <property type="evidence" value="ECO:0007669"/>
    <property type="project" value="TreeGrafter"/>
</dbReference>
<dbReference type="OrthoDB" id="3869337at2"/>
<dbReference type="GO" id="GO:0047134">
    <property type="term" value="F:protein-disulfide reductase [NAD(P)H] activity"/>
    <property type="evidence" value="ECO:0007669"/>
    <property type="project" value="TreeGrafter"/>
</dbReference>
<keyword evidence="5" id="KW-0479">Metal-binding</keyword>
<dbReference type="AlphaFoldDB" id="A0A1H7H1N5"/>
<evidence type="ECO:0000256" key="4">
    <source>
        <dbReference type="ARBA" id="ARBA00022485"/>
    </source>
</evidence>
<reference evidence="14" key="1">
    <citation type="submission" date="2016-10" db="EMBL/GenBank/DDBJ databases">
        <authorList>
            <person name="Varghese N."/>
        </authorList>
    </citation>
    <scope>NUCLEOTIDE SEQUENCE [LARGE SCALE GENOMIC DNA]</scope>
    <source>
        <strain evidence="14">DSM 45096 / BCRC 16803 / CGMCC 4.1857 / CIP 109030 / JCM 12277 / KCTC 19219 / NBRC 100920 / 33214</strain>
    </source>
</reference>
<proteinExistence type="inferred from homology"/>
<name>A0A1H7H1N5_STRJI</name>
<keyword evidence="9" id="KW-0238">DNA-binding</keyword>
<dbReference type="GO" id="GO:0046872">
    <property type="term" value="F:metal ion binding"/>
    <property type="evidence" value="ECO:0007669"/>
    <property type="project" value="UniProtKB-KW"/>
</dbReference>
<dbReference type="Proteomes" id="UP000183015">
    <property type="component" value="Unassembled WGS sequence"/>
</dbReference>
<keyword evidence="6" id="KW-0408">Iron</keyword>
<accession>A0A1H7H1N5</accession>
<evidence type="ECO:0000256" key="8">
    <source>
        <dbReference type="ARBA" id="ARBA00023015"/>
    </source>
</evidence>
<sequence>MNVKPTSAPELDQIASAVDAWSLDAACAYADDPDVFFSDVKDPERIRHARTVCRDCPVIDPCLLEAVSRPKSQDVGVRACTVPEERSTMRARGLGRCDPERVERVLAGARGHLSPAERDLAVVRTIQLGLPAERLARALDIQLPYARRKIADERRAIALRAATNPGRPRRRAREAA</sequence>
<dbReference type="InterPro" id="IPR003482">
    <property type="entry name" value="Whib"/>
</dbReference>
<keyword evidence="8" id="KW-0805">Transcription regulation</keyword>
<evidence type="ECO:0000256" key="6">
    <source>
        <dbReference type="ARBA" id="ARBA00023004"/>
    </source>
</evidence>
<keyword evidence="11" id="KW-0804">Transcription</keyword>
<dbReference type="InterPro" id="IPR034768">
    <property type="entry name" value="4FE4S_WBL"/>
</dbReference>
<organism evidence="13 14">
    <name type="scientific">Streptacidiphilus jiangxiensis</name>
    <dbReference type="NCBI Taxonomy" id="235985"/>
    <lineage>
        <taxon>Bacteria</taxon>
        <taxon>Bacillati</taxon>
        <taxon>Actinomycetota</taxon>
        <taxon>Actinomycetes</taxon>
        <taxon>Kitasatosporales</taxon>
        <taxon>Streptomycetaceae</taxon>
        <taxon>Streptacidiphilus</taxon>
    </lineage>
</organism>
<dbReference type="Pfam" id="PF02467">
    <property type="entry name" value="Whib"/>
    <property type="match status" value="1"/>
</dbReference>
<dbReference type="GO" id="GO:0045454">
    <property type="term" value="P:cell redox homeostasis"/>
    <property type="evidence" value="ECO:0007669"/>
    <property type="project" value="TreeGrafter"/>
</dbReference>
<keyword evidence="7" id="KW-0411">Iron-sulfur</keyword>
<evidence type="ECO:0000256" key="7">
    <source>
        <dbReference type="ARBA" id="ARBA00023014"/>
    </source>
</evidence>
<evidence type="ECO:0000256" key="11">
    <source>
        <dbReference type="ARBA" id="ARBA00023163"/>
    </source>
</evidence>
<dbReference type="STRING" id="235985.SAMN05414137_10239"/>
<evidence type="ECO:0000256" key="5">
    <source>
        <dbReference type="ARBA" id="ARBA00022723"/>
    </source>
</evidence>
<keyword evidence="14" id="KW-1185">Reference proteome</keyword>
<evidence type="ECO:0000256" key="2">
    <source>
        <dbReference type="ARBA" id="ARBA00004496"/>
    </source>
</evidence>
<protein>
    <submittedName>
        <fullName evidence="13">Transcription factor WhiB</fullName>
    </submittedName>
</protein>
<evidence type="ECO:0000256" key="10">
    <source>
        <dbReference type="ARBA" id="ARBA00023157"/>
    </source>
</evidence>
<keyword evidence="4" id="KW-0004">4Fe-4S</keyword>
<evidence type="ECO:0000256" key="3">
    <source>
        <dbReference type="ARBA" id="ARBA00006597"/>
    </source>
</evidence>
<comment type="cofactor">
    <cofactor evidence="1">
        <name>[4Fe-4S] cluster</name>
        <dbReference type="ChEBI" id="CHEBI:49883"/>
    </cofactor>
</comment>
<dbReference type="GO" id="GO:0003677">
    <property type="term" value="F:DNA binding"/>
    <property type="evidence" value="ECO:0007669"/>
    <property type="project" value="UniProtKB-KW"/>
</dbReference>
<dbReference type="GO" id="GO:0005737">
    <property type="term" value="C:cytoplasm"/>
    <property type="evidence" value="ECO:0007669"/>
    <property type="project" value="UniProtKB-SubCell"/>
</dbReference>
<evidence type="ECO:0000256" key="1">
    <source>
        <dbReference type="ARBA" id="ARBA00001966"/>
    </source>
</evidence>
<feature type="domain" description="4Fe-4S Wbl-type" evidence="12">
    <location>
        <begin position="26"/>
        <end position="88"/>
    </location>
</feature>
<evidence type="ECO:0000313" key="14">
    <source>
        <dbReference type="Proteomes" id="UP000183015"/>
    </source>
</evidence>
<evidence type="ECO:0000313" key="13">
    <source>
        <dbReference type="EMBL" id="SEK44158.1"/>
    </source>
</evidence>